<keyword evidence="1" id="KW-1133">Transmembrane helix</keyword>
<keyword evidence="1" id="KW-0812">Transmembrane</keyword>
<gene>
    <name evidence="3" type="primary">LOC131803006</name>
</gene>
<evidence type="ECO:0000256" key="1">
    <source>
        <dbReference type="SAM" id="Phobius"/>
    </source>
</evidence>
<dbReference type="RefSeq" id="XP_058979852.1">
    <property type="nucleotide sequence ID" value="XM_059123869.1"/>
</dbReference>
<keyword evidence="2" id="KW-1185">Reference proteome</keyword>
<sequence>MVISVVERYEFIVRIIRLSSKYCGCDVLNPEWQMNLLTWTVITFINMFFILTGYTVYVSIYVEGEWSHSLQALAMVGSGVHGYAKLLNAIRNKAYFRFLVDELHTIYKEYNEKKHSDYRAYLHKTMNRTVVGLKSMGIDYAIVVCSLITVVPFYRFFFNQRVFYCLGWIRSILFGGFCNFAADLCFVLLVFHVPQYKDILSCKFQEINEALELDEMERSGELLRDIFEWHQRYMKFISIVKENYFWNDGFIDSCYTEIIWYKLSNGDRKMLQFMLAMTQNTSGLTIGAVVPLTMNTGWQLTKAIYTMTMMLVNFLE</sequence>
<evidence type="ECO:0000313" key="2">
    <source>
        <dbReference type="Proteomes" id="UP001652621"/>
    </source>
</evidence>
<evidence type="ECO:0000313" key="3">
    <source>
        <dbReference type="RefSeq" id="XP_058979852.1"/>
    </source>
</evidence>
<protein>
    <submittedName>
        <fullName evidence="3">Odorant receptor 67d-like</fullName>
    </submittedName>
</protein>
<feature type="transmembrane region" description="Helical" evidence="1">
    <location>
        <begin position="36"/>
        <end position="62"/>
    </location>
</feature>
<dbReference type="Proteomes" id="UP001652621">
    <property type="component" value="Unplaced"/>
</dbReference>
<feature type="transmembrane region" description="Helical" evidence="1">
    <location>
        <begin position="168"/>
        <end position="191"/>
    </location>
</feature>
<accession>A0ABM3V240</accession>
<feature type="transmembrane region" description="Helical" evidence="1">
    <location>
        <begin position="137"/>
        <end position="156"/>
    </location>
</feature>
<reference evidence="3" key="1">
    <citation type="submission" date="2025-08" db="UniProtKB">
        <authorList>
            <consortium name="RefSeq"/>
        </authorList>
    </citation>
    <scope>IDENTIFICATION</scope>
    <source>
        <strain evidence="3">Aabys</strain>
        <tissue evidence="3">Whole body</tissue>
    </source>
</reference>
<dbReference type="GeneID" id="131803006"/>
<organism evidence="2 3">
    <name type="scientific">Musca domestica</name>
    <name type="common">House fly</name>
    <dbReference type="NCBI Taxonomy" id="7370"/>
    <lineage>
        <taxon>Eukaryota</taxon>
        <taxon>Metazoa</taxon>
        <taxon>Ecdysozoa</taxon>
        <taxon>Arthropoda</taxon>
        <taxon>Hexapoda</taxon>
        <taxon>Insecta</taxon>
        <taxon>Pterygota</taxon>
        <taxon>Neoptera</taxon>
        <taxon>Endopterygota</taxon>
        <taxon>Diptera</taxon>
        <taxon>Brachycera</taxon>
        <taxon>Muscomorpha</taxon>
        <taxon>Muscoidea</taxon>
        <taxon>Muscidae</taxon>
        <taxon>Musca</taxon>
    </lineage>
</organism>
<name>A0ABM3V240_MUSDO</name>
<proteinExistence type="predicted"/>
<keyword evidence="1" id="KW-0472">Membrane</keyword>